<evidence type="ECO:0000313" key="2">
    <source>
        <dbReference type="Proteomes" id="UP000761411"/>
    </source>
</evidence>
<dbReference type="AlphaFoldDB" id="A0A944GX87"/>
<keyword evidence="2" id="KW-1185">Reference proteome</keyword>
<dbReference type="Proteomes" id="UP000761411">
    <property type="component" value="Unassembled WGS sequence"/>
</dbReference>
<name>A0A944GX87_9BACI</name>
<sequence length="86" mass="10255">MNEKRFIPKVLLPSLHKISITSRRDFESEHKLNQNDVVLPNGSFQKGRSDSPAYSLLVRWKEAFNQQSINRYLERYQLQRNSTTFR</sequence>
<gene>
    <name evidence="1" type="ORF">DYI25_08355</name>
</gene>
<comment type="caution">
    <text evidence="1">The sequence shown here is derived from an EMBL/GenBank/DDBJ whole genome shotgun (WGS) entry which is preliminary data.</text>
</comment>
<evidence type="ECO:0000313" key="1">
    <source>
        <dbReference type="EMBL" id="MBS8264445.1"/>
    </source>
</evidence>
<dbReference type="EMBL" id="QTKX01000001">
    <property type="protein sequence ID" value="MBS8264445.1"/>
    <property type="molecule type" value="Genomic_DNA"/>
</dbReference>
<reference evidence="1 2" key="1">
    <citation type="journal article" date="2021" name="Microorganisms">
        <title>Bacterial Dimethylsulfoniopropionate Biosynthesis in the East China Sea.</title>
        <authorList>
            <person name="Liu J."/>
            <person name="Zhang Y."/>
            <person name="Liu J."/>
            <person name="Zhong H."/>
            <person name="Williams B.T."/>
            <person name="Zheng Y."/>
            <person name="Curson A.R.J."/>
            <person name="Sun C."/>
            <person name="Sun H."/>
            <person name="Song D."/>
            <person name="Wagner Mackenzie B."/>
            <person name="Bermejo Martinez A."/>
            <person name="Todd J.D."/>
            <person name="Zhang X.H."/>
        </authorList>
    </citation>
    <scope>NUCLEOTIDE SEQUENCE [LARGE SCALE GENOMIC DNA]</scope>
    <source>
        <strain evidence="1 2">ESS08</strain>
    </source>
</reference>
<organism evidence="1 2">
    <name type="scientific">Mesobacillus boroniphilus</name>
    <dbReference type="NCBI Taxonomy" id="308892"/>
    <lineage>
        <taxon>Bacteria</taxon>
        <taxon>Bacillati</taxon>
        <taxon>Bacillota</taxon>
        <taxon>Bacilli</taxon>
        <taxon>Bacillales</taxon>
        <taxon>Bacillaceae</taxon>
        <taxon>Mesobacillus</taxon>
    </lineage>
</organism>
<proteinExistence type="predicted"/>
<protein>
    <submittedName>
        <fullName evidence="1">Uncharacterized protein</fullName>
    </submittedName>
</protein>
<accession>A0A944GX87</accession>